<dbReference type="Gene3D" id="3.40.50.300">
    <property type="entry name" value="P-loop containing nucleotide triphosphate hydrolases"/>
    <property type="match status" value="1"/>
</dbReference>
<protein>
    <recommendedName>
        <fullName evidence="1">Helicase ATP-binding domain-containing protein</fullName>
    </recommendedName>
</protein>
<dbReference type="AlphaFoldDB" id="A0A6C0JE66"/>
<feature type="domain" description="Helicase ATP-binding" evidence="1">
    <location>
        <begin position="48"/>
        <end position="221"/>
    </location>
</feature>
<evidence type="ECO:0000313" key="2">
    <source>
        <dbReference type="EMBL" id="QHU02048.1"/>
    </source>
</evidence>
<organism evidence="2">
    <name type="scientific">viral metagenome</name>
    <dbReference type="NCBI Taxonomy" id="1070528"/>
    <lineage>
        <taxon>unclassified sequences</taxon>
        <taxon>metagenomes</taxon>
        <taxon>organismal metagenomes</taxon>
    </lineage>
</organism>
<sequence>MKYVNDLLPFFNKVDCNFSKYLNKNELFEYTDVNDGIRFYQKFIQTFLSPQSPHKHLLLNHSMGSGKTRISLLVMISNILFDNSYKCLIIVQSEASKRNFRKIMLEDLDPEEENHIKSYSREQMIYFKNYINSNKILIKSFNDITKSDDTYFTNFDMVIVDEVHLIHLDHQEAWTKSLYRKVERNFLNILDKNIKIVLMTGTPITSTYLKLFEIVNLILTKKNKLPITNDYFDTNNNLIDERRLEIEKKLTGKISTVKMLFGNIKLIDIGQYLNIKTGQMTDKRTKDTSMFKLYFNNVSGDQKDNINQIPDSEKNYFFSAPQGHTIADYKGKYKHHLKDENFLKTHCILYYNVMKEMHLFEDQTNNKESGFFFNDRITNFGNKLFALILKTNNLIYVNTTSKLERILGELIDTKPSQTLLKEKYKRFVLVSSNHGFTSPLDIENVQKIFANPKNKCGKYLKLIIGSKKIAQGYNFINGRQVHAVIQYDYSIMAQAIARIIRGKTHHIGNQSYVKIYRHFIGIENTNNFNLYFGQRLISLNKKLKKNSEILHIIDKISIDCHNNLQRHMDTMTDYSIECNFKKCKENYTCLETPETKNFKSLAILEDNDKLRNEFSKCLSDLFKVKNSYDLEEIIILLPFHRSECLHYIYKLIIEETTILNSENRWCYIRVIQNIIFLNPIGTNIDSTVNCINLLTKPTKLYLSDIEFDNDIAFIIEKNVDNIKTFLKDPQEDTYNEFPIYVKVWIFEKFINSNNDKLVQFIDKIEHNNYILFKDMPDKIQKYNIDIIHKLIPHYHTKAHTKKYASFDEGLKGFYQGSWKTLNIDKNITLEIYDLISQEHEIDEDDEDNTVIEDFIFEHELKYVKEDNKQILKIFSRGNSKKGRNCSTISKNIINKYLDFLKKYSTEKNINLDKFYENENIKDKTISPKNTVIELCKVSYKLQEFVKKNI</sequence>
<dbReference type="InterPro" id="IPR014001">
    <property type="entry name" value="Helicase_ATP-bd"/>
</dbReference>
<dbReference type="PROSITE" id="PS51192">
    <property type="entry name" value="HELICASE_ATP_BIND_1"/>
    <property type="match status" value="1"/>
</dbReference>
<dbReference type="Pfam" id="PF04851">
    <property type="entry name" value="ResIII"/>
    <property type="match status" value="1"/>
</dbReference>
<dbReference type="EMBL" id="MN740351">
    <property type="protein sequence ID" value="QHU02048.1"/>
    <property type="molecule type" value="Genomic_DNA"/>
</dbReference>
<dbReference type="GO" id="GO:0016787">
    <property type="term" value="F:hydrolase activity"/>
    <property type="evidence" value="ECO:0007669"/>
    <property type="project" value="InterPro"/>
</dbReference>
<evidence type="ECO:0000259" key="1">
    <source>
        <dbReference type="PROSITE" id="PS51192"/>
    </source>
</evidence>
<dbReference type="InterPro" id="IPR006935">
    <property type="entry name" value="Helicase/UvrB_N"/>
</dbReference>
<proteinExistence type="predicted"/>
<reference evidence="2" key="1">
    <citation type="journal article" date="2020" name="Nature">
        <title>Giant virus diversity and host interactions through global metagenomics.</title>
        <authorList>
            <person name="Schulz F."/>
            <person name="Roux S."/>
            <person name="Paez-Espino D."/>
            <person name="Jungbluth S."/>
            <person name="Walsh D.A."/>
            <person name="Denef V.J."/>
            <person name="McMahon K.D."/>
            <person name="Konstantinidis K.T."/>
            <person name="Eloe-Fadrosh E.A."/>
            <person name="Kyrpides N.C."/>
            <person name="Woyke T."/>
        </authorList>
    </citation>
    <scope>NUCLEOTIDE SEQUENCE</scope>
    <source>
        <strain evidence="2">GVMAG-M-3300025880-56</strain>
    </source>
</reference>
<accession>A0A6C0JE66</accession>
<dbReference type="GO" id="GO:0003677">
    <property type="term" value="F:DNA binding"/>
    <property type="evidence" value="ECO:0007669"/>
    <property type="project" value="InterPro"/>
</dbReference>
<dbReference type="SMART" id="SM00487">
    <property type="entry name" value="DEXDc"/>
    <property type="match status" value="1"/>
</dbReference>
<name>A0A6C0JE66_9ZZZZ</name>
<dbReference type="GO" id="GO:0005524">
    <property type="term" value="F:ATP binding"/>
    <property type="evidence" value="ECO:0007669"/>
    <property type="project" value="InterPro"/>
</dbReference>
<dbReference type="InterPro" id="IPR027417">
    <property type="entry name" value="P-loop_NTPase"/>
</dbReference>
<dbReference type="SUPFAM" id="SSF52540">
    <property type="entry name" value="P-loop containing nucleoside triphosphate hydrolases"/>
    <property type="match status" value="2"/>
</dbReference>